<gene>
    <name evidence="1" type="ORF">Poly59_03740</name>
</gene>
<proteinExistence type="predicted"/>
<keyword evidence="2" id="KW-1185">Reference proteome</keyword>
<sequence length="285" mass="29990">MIAPPNLLSDSLLVDARTYKVDESRILNPDDSALCRLAVKSIVTGMAEVLTGDDQSDPVGAALAIPIYRNHAIISIAVLAIAPKSAGTGVFEIWEPVDPYEELRLRGGYFAQLERFSNVSSFVRFEKGNGLPGQVWSLAKSVIHDDLPNHVGFLRAAGASAGLLSTAIGIPVINQTLLSAVVMISSSSNPIAKAFEIWTVEEGRFVLDSSAYQSDGESGRIALGSTLSLGEGLPGLARQHEGAVTTDSTTALASGRVDGQPTFSGGLAIPFYVGNELNSVATLCF</sequence>
<comment type="caution">
    <text evidence="1">The sequence shown here is derived from an EMBL/GenBank/DDBJ whole genome shotgun (WGS) entry which is preliminary data.</text>
</comment>
<dbReference type="AlphaFoldDB" id="A0A5C6FAE2"/>
<evidence type="ECO:0000313" key="2">
    <source>
        <dbReference type="Proteomes" id="UP000317977"/>
    </source>
</evidence>
<reference evidence="1 2" key="1">
    <citation type="submission" date="2019-02" db="EMBL/GenBank/DDBJ databases">
        <title>Deep-cultivation of Planctomycetes and their phenomic and genomic characterization uncovers novel biology.</title>
        <authorList>
            <person name="Wiegand S."/>
            <person name="Jogler M."/>
            <person name="Boedeker C."/>
            <person name="Pinto D."/>
            <person name="Vollmers J."/>
            <person name="Rivas-Marin E."/>
            <person name="Kohn T."/>
            <person name="Peeters S.H."/>
            <person name="Heuer A."/>
            <person name="Rast P."/>
            <person name="Oberbeckmann S."/>
            <person name="Bunk B."/>
            <person name="Jeske O."/>
            <person name="Meyerdierks A."/>
            <person name="Storesund J.E."/>
            <person name="Kallscheuer N."/>
            <person name="Luecker S."/>
            <person name="Lage O.M."/>
            <person name="Pohl T."/>
            <person name="Merkel B.J."/>
            <person name="Hornburger P."/>
            <person name="Mueller R.-W."/>
            <person name="Bruemmer F."/>
            <person name="Labrenz M."/>
            <person name="Spormann A.M."/>
            <person name="Op Den Camp H."/>
            <person name="Overmann J."/>
            <person name="Amann R."/>
            <person name="Jetten M.S.M."/>
            <person name="Mascher T."/>
            <person name="Medema M.H."/>
            <person name="Devos D.P."/>
            <person name="Kaster A.-K."/>
            <person name="Ovreas L."/>
            <person name="Rohde M."/>
            <person name="Galperin M.Y."/>
            <person name="Jogler C."/>
        </authorList>
    </citation>
    <scope>NUCLEOTIDE SEQUENCE [LARGE SCALE GENOMIC DNA]</scope>
    <source>
        <strain evidence="1 2">Poly59</strain>
    </source>
</reference>
<protein>
    <submittedName>
        <fullName evidence="1">Uncharacterized protein</fullName>
    </submittedName>
</protein>
<dbReference type="OrthoDB" id="9148869at2"/>
<dbReference type="Proteomes" id="UP000317977">
    <property type="component" value="Unassembled WGS sequence"/>
</dbReference>
<organism evidence="1 2">
    <name type="scientific">Rubripirellula reticaptiva</name>
    <dbReference type="NCBI Taxonomy" id="2528013"/>
    <lineage>
        <taxon>Bacteria</taxon>
        <taxon>Pseudomonadati</taxon>
        <taxon>Planctomycetota</taxon>
        <taxon>Planctomycetia</taxon>
        <taxon>Pirellulales</taxon>
        <taxon>Pirellulaceae</taxon>
        <taxon>Rubripirellula</taxon>
    </lineage>
</organism>
<dbReference type="EMBL" id="SJPX01000001">
    <property type="protein sequence ID" value="TWU57467.1"/>
    <property type="molecule type" value="Genomic_DNA"/>
</dbReference>
<dbReference type="RefSeq" id="WP_146532366.1">
    <property type="nucleotide sequence ID" value="NZ_SJPX01000001.1"/>
</dbReference>
<name>A0A5C6FAE2_9BACT</name>
<evidence type="ECO:0000313" key="1">
    <source>
        <dbReference type="EMBL" id="TWU57467.1"/>
    </source>
</evidence>
<accession>A0A5C6FAE2</accession>